<feature type="region of interest" description="Disordered" evidence="1">
    <location>
        <begin position="136"/>
        <end position="165"/>
    </location>
</feature>
<evidence type="ECO:0000256" key="1">
    <source>
        <dbReference type="SAM" id="MobiDB-lite"/>
    </source>
</evidence>
<dbReference type="InterPro" id="IPR006578">
    <property type="entry name" value="MADF-dom"/>
</dbReference>
<evidence type="ECO:0000259" key="2">
    <source>
        <dbReference type="PROSITE" id="PS51029"/>
    </source>
</evidence>
<dbReference type="OrthoDB" id="6352741at2759"/>
<dbReference type="SMART" id="SM00595">
    <property type="entry name" value="MADF"/>
    <property type="match status" value="1"/>
</dbReference>
<name>A0A8J5MK36_HOMAM</name>
<dbReference type="PROSITE" id="PS51029">
    <property type="entry name" value="MADF"/>
    <property type="match status" value="1"/>
</dbReference>
<reference evidence="3" key="1">
    <citation type="journal article" date="2021" name="Sci. Adv.">
        <title>The American lobster genome reveals insights on longevity, neural, and immune adaptations.</title>
        <authorList>
            <person name="Polinski J.M."/>
            <person name="Zimin A.V."/>
            <person name="Clark K.F."/>
            <person name="Kohn A.B."/>
            <person name="Sadowski N."/>
            <person name="Timp W."/>
            <person name="Ptitsyn A."/>
            <person name="Khanna P."/>
            <person name="Romanova D.Y."/>
            <person name="Williams P."/>
            <person name="Greenwood S.J."/>
            <person name="Moroz L.L."/>
            <person name="Walt D.R."/>
            <person name="Bodnar A.G."/>
        </authorList>
    </citation>
    <scope>NUCLEOTIDE SEQUENCE</scope>
    <source>
        <strain evidence="3">GMGI-L3</strain>
    </source>
</reference>
<feature type="domain" description="MADF" evidence="2">
    <location>
        <begin position="14"/>
        <end position="112"/>
    </location>
</feature>
<protein>
    <submittedName>
        <fullName evidence="3">Putative Alcohol dehydrogenase transcription factor Myb/SANT-like-containing protein 30</fullName>
    </submittedName>
</protein>
<proteinExistence type="predicted"/>
<dbReference type="PANTHER" id="PTHR21505:SF12">
    <property type="entry name" value="MADF DOMAIN-CONTAINING PROTEIN-RELATED"/>
    <property type="match status" value="1"/>
</dbReference>
<evidence type="ECO:0000313" key="4">
    <source>
        <dbReference type="Proteomes" id="UP000747542"/>
    </source>
</evidence>
<feature type="compositionally biased region" description="Low complexity" evidence="1">
    <location>
        <begin position="145"/>
        <end position="162"/>
    </location>
</feature>
<gene>
    <name evidence="3" type="ORF">Hamer_G018151</name>
</gene>
<dbReference type="PANTHER" id="PTHR21505">
    <property type="entry name" value="MADF DOMAIN-CONTAINING PROTEIN-RELATED"/>
    <property type="match status" value="1"/>
</dbReference>
<dbReference type="Proteomes" id="UP000747542">
    <property type="component" value="Unassembled WGS sequence"/>
</dbReference>
<evidence type="ECO:0000313" key="3">
    <source>
        <dbReference type="EMBL" id="KAG7154418.1"/>
    </source>
</evidence>
<keyword evidence="4" id="KW-1185">Reference proteome</keyword>
<organism evidence="3 4">
    <name type="scientific">Homarus americanus</name>
    <name type="common">American lobster</name>
    <dbReference type="NCBI Taxonomy" id="6706"/>
    <lineage>
        <taxon>Eukaryota</taxon>
        <taxon>Metazoa</taxon>
        <taxon>Ecdysozoa</taxon>
        <taxon>Arthropoda</taxon>
        <taxon>Crustacea</taxon>
        <taxon>Multicrustacea</taxon>
        <taxon>Malacostraca</taxon>
        <taxon>Eumalacostraca</taxon>
        <taxon>Eucarida</taxon>
        <taxon>Decapoda</taxon>
        <taxon>Pleocyemata</taxon>
        <taxon>Astacidea</taxon>
        <taxon>Nephropoidea</taxon>
        <taxon>Nephropidae</taxon>
        <taxon>Homarus</taxon>
    </lineage>
</organism>
<dbReference type="AlphaFoldDB" id="A0A8J5MK36"/>
<sequence>MNHPILWCHEAIVSLLKHIRQEEVLWDTKHHLYYNETMKMSLLDQICKELRLEYPGMIGLSTDIVVKKFATLQKRFERELNKIKATSNGPNSRITTKWEYFKACSFLLPVYDNCTSEPCYQPTKNLTDEIMSDDTLEMDEPVPSPSSSLVSSQPSRPNSSLSITHVPPLHRIPKRIQKRKIQDSAEVMQQKIIESLDCVRDTWSSQPHQSQPFRFDAATEAAMSFMNLIPNSHQHLKDEFTEKVFFLVADMIKKYNSEKDSEQMTDNVEHFT</sequence>
<comment type="caution">
    <text evidence="3">The sequence shown here is derived from an EMBL/GenBank/DDBJ whole genome shotgun (WGS) entry which is preliminary data.</text>
</comment>
<dbReference type="EMBL" id="JAHLQT010044460">
    <property type="protein sequence ID" value="KAG7154418.1"/>
    <property type="molecule type" value="Genomic_DNA"/>
</dbReference>
<dbReference type="Pfam" id="PF10545">
    <property type="entry name" value="MADF_DNA_bdg"/>
    <property type="match status" value="1"/>
</dbReference>
<accession>A0A8J5MK36</accession>